<evidence type="ECO:0000313" key="1">
    <source>
        <dbReference type="EMBL" id="MBB4956599.1"/>
    </source>
</evidence>
<reference evidence="1 2" key="1">
    <citation type="submission" date="2020-08" db="EMBL/GenBank/DDBJ databases">
        <title>Sequencing the genomes of 1000 actinobacteria strains.</title>
        <authorList>
            <person name="Klenk H.-P."/>
        </authorList>
    </citation>
    <scope>NUCLEOTIDE SEQUENCE [LARGE SCALE GENOMIC DNA]</scope>
    <source>
        <strain evidence="1 2">DSM 45886</strain>
    </source>
</reference>
<dbReference type="RefSeq" id="WP_184540503.1">
    <property type="nucleotide sequence ID" value="NZ_JACHJW010000001.1"/>
</dbReference>
<proteinExistence type="predicted"/>
<organism evidence="1 2">
    <name type="scientific">Micromonospora polyrhachis</name>
    <dbReference type="NCBI Taxonomy" id="1282883"/>
    <lineage>
        <taxon>Bacteria</taxon>
        <taxon>Bacillati</taxon>
        <taxon>Actinomycetota</taxon>
        <taxon>Actinomycetes</taxon>
        <taxon>Micromonosporales</taxon>
        <taxon>Micromonosporaceae</taxon>
        <taxon>Micromonospora</taxon>
    </lineage>
</organism>
<sequence length="87" mass="9269">MTSHPAAGREAMIRHPAAHRLALLSGEDVTIRLDDPPSPVPQPFAALLLELRANRDNLTVAASASCRWLFPGRGPGSRSDTRRCGGG</sequence>
<gene>
    <name evidence="1" type="ORF">FHR38_000332</name>
</gene>
<dbReference type="Proteomes" id="UP000578819">
    <property type="component" value="Unassembled WGS sequence"/>
</dbReference>
<accession>A0A7W7WML9</accession>
<dbReference type="AlphaFoldDB" id="A0A7W7WML9"/>
<keyword evidence="2" id="KW-1185">Reference proteome</keyword>
<evidence type="ECO:0000313" key="2">
    <source>
        <dbReference type="Proteomes" id="UP000578819"/>
    </source>
</evidence>
<dbReference type="EMBL" id="JACHJW010000001">
    <property type="protein sequence ID" value="MBB4956599.1"/>
    <property type="molecule type" value="Genomic_DNA"/>
</dbReference>
<name>A0A7W7WML9_9ACTN</name>
<comment type="caution">
    <text evidence="1">The sequence shown here is derived from an EMBL/GenBank/DDBJ whole genome shotgun (WGS) entry which is preliminary data.</text>
</comment>
<protein>
    <submittedName>
        <fullName evidence="1">Uncharacterized protein</fullName>
    </submittedName>
</protein>